<keyword evidence="5" id="KW-0030">Aminoacyl-tRNA synthetase</keyword>
<keyword evidence="2" id="KW-0547">Nucleotide-binding</keyword>
<evidence type="ECO:0000259" key="6">
    <source>
        <dbReference type="PROSITE" id="PS50862"/>
    </source>
</evidence>
<dbReference type="InterPro" id="IPR045864">
    <property type="entry name" value="aa-tRNA-synth_II/BPL/LPL"/>
</dbReference>
<dbReference type="GO" id="GO:0006412">
    <property type="term" value="P:translation"/>
    <property type="evidence" value="ECO:0007669"/>
    <property type="project" value="UniProtKB-KW"/>
</dbReference>
<gene>
    <name evidence="7" type="ORF">COY61_00425</name>
</gene>
<sequence length="345" mass="40040">MQFHAKTIKEQAEKDFEKTWFETANLLTKNGRKIYWEKSPGKKHPLHELNNIFRKIFLSYGFAETELTSIIPEQEIYKQYGPEAPLILDRVFYLAGLSRKELGISEEKKIEIKKIIPDFDNFENIKKLFRDYKKGEIEGDDFIEEMVKRLKIKESEATQIIQNVFPELKSLEKIPTNLTLRSHMTASWFPLLSAIQRNVKLPIKLFSIGKRYRKEQKQDANHLYESTSASIVVMAEDITLEDGKDLTKKIIADLGFKKVKIIQKKTTSKYYAPGMDLEVFVDFQGKDLEIANLGFYSPVSLAKYKIWYPVLNLGFGVERIAMILKGVDDIRKLIYPEIYSNVSCG</sequence>
<dbReference type="GO" id="GO:0043039">
    <property type="term" value="P:tRNA aminoacylation"/>
    <property type="evidence" value="ECO:0007669"/>
    <property type="project" value="InterPro"/>
</dbReference>
<proteinExistence type="predicted"/>
<dbReference type="InterPro" id="IPR006195">
    <property type="entry name" value="aa-tRNA-synth_II"/>
</dbReference>
<dbReference type="GO" id="GO:0000049">
    <property type="term" value="F:tRNA binding"/>
    <property type="evidence" value="ECO:0007669"/>
    <property type="project" value="InterPro"/>
</dbReference>
<accession>A0A2M7RNY7</accession>
<dbReference type="Gene3D" id="3.30.930.10">
    <property type="entry name" value="Bira Bifunctional Protein, Domain 2"/>
    <property type="match status" value="1"/>
</dbReference>
<comment type="caution">
    <text evidence="7">The sequence shown here is derived from an EMBL/GenBank/DDBJ whole genome shotgun (WGS) entry which is preliminary data.</text>
</comment>
<protein>
    <recommendedName>
        <fullName evidence="6">Aminoacyl-transfer RNA synthetases class-II family profile domain-containing protein</fullName>
    </recommendedName>
</protein>
<dbReference type="Pfam" id="PF01409">
    <property type="entry name" value="tRNA-synt_2d"/>
    <property type="match status" value="1"/>
</dbReference>
<keyword evidence="1" id="KW-0436">Ligase</keyword>
<evidence type="ECO:0000256" key="2">
    <source>
        <dbReference type="ARBA" id="ARBA00022741"/>
    </source>
</evidence>
<dbReference type="EMBL" id="PFMI01000010">
    <property type="protein sequence ID" value="PIZ01200.1"/>
    <property type="molecule type" value="Genomic_DNA"/>
</dbReference>
<name>A0A2M7RNY7_9BACT</name>
<keyword evidence="3" id="KW-0067">ATP-binding</keyword>
<organism evidence="7 8">
    <name type="scientific">bacterium (Candidatus Gribaldobacteria) CG_4_10_14_0_8_um_filter_33_9</name>
    <dbReference type="NCBI Taxonomy" id="2014266"/>
    <lineage>
        <taxon>Bacteria</taxon>
        <taxon>Candidatus Gribaldobacteria</taxon>
    </lineage>
</organism>
<dbReference type="InterPro" id="IPR002319">
    <property type="entry name" value="Phenylalanyl-tRNA_Synthase"/>
</dbReference>
<dbReference type="AlphaFoldDB" id="A0A2M7RNY7"/>
<dbReference type="GO" id="GO:0004812">
    <property type="term" value="F:aminoacyl-tRNA ligase activity"/>
    <property type="evidence" value="ECO:0007669"/>
    <property type="project" value="UniProtKB-KW"/>
</dbReference>
<evidence type="ECO:0000256" key="5">
    <source>
        <dbReference type="ARBA" id="ARBA00023146"/>
    </source>
</evidence>
<dbReference type="Proteomes" id="UP000229371">
    <property type="component" value="Unassembled WGS sequence"/>
</dbReference>
<evidence type="ECO:0000256" key="1">
    <source>
        <dbReference type="ARBA" id="ARBA00022598"/>
    </source>
</evidence>
<evidence type="ECO:0000256" key="3">
    <source>
        <dbReference type="ARBA" id="ARBA00022840"/>
    </source>
</evidence>
<keyword evidence="4" id="KW-0648">Protein biosynthesis</keyword>
<feature type="domain" description="Aminoacyl-transfer RNA synthetases class-II family profile" evidence="6">
    <location>
        <begin position="123"/>
        <end position="336"/>
    </location>
</feature>
<evidence type="ECO:0000313" key="7">
    <source>
        <dbReference type="EMBL" id="PIZ01200.1"/>
    </source>
</evidence>
<evidence type="ECO:0000256" key="4">
    <source>
        <dbReference type="ARBA" id="ARBA00022917"/>
    </source>
</evidence>
<dbReference type="GO" id="GO:0005524">
    <property type="term" value="F:ATP binding"/>
    <property type="evidence" value="ECO:0007669"/>
    <property type="project" value="UniProtKB-KW"/>
</dbReference>
<reference evidence="8" key="1">
    <citation type="submission" date="2017-09" db="EMBL/GenBank/DDBJ databases">
        <title>Depth-based differentiation of microbial function through sediment-hosted aquifers and enrichment of novel symbionts in the deep terrestrial subsurface.</title>
        <authorList>
            <person name="Probst A.J."/>
            <person name="Ladd B."/>
            <person name="Jarett J.K."/>
            <person name="Geller-Mcgrath D.E."/>
            <person name="Sieber C.M.K."/>
            <person name="Emerson J.B."/>
            <person name="Anantharaman K."/>
            <person name="Thomas B.C."/>
            <person name="Malmstrom R."/>
            <person name="Stieglmeier M."/>
            <person name="Klingl A."/>
            <person name="Woyke T."/>
            <person name="Ryan C.M."/>
            <person name="Banfield J.F."/>
        </authorList>
    </citation>
    <scope>NUCLEOTIDE SEQUENCE [LARGE SCALE GENOMIC DNA]</scope>
</reference>
<dbReference type="SUPFAM" id="SSF55681">
    <property type="entry name" value="Class II aaRS and biotin synthetases"/>
    <property type="match status" value="1"/>
</dbReference>
<dbReference type="PROSITE" id="PS50862">
    <property type="entry name" value="AA_TRNA_LIGASE_II"/>
    <property type="match status" value="1"/>
</dbReference>
<evidence type="ECO:0000313" key="8">
    <source>
        <dbReference type="Proteomes" id="UP000229371"/>
    </source>
</evidence>